<feature type="transmembrane region" description="Helical" evidence="7">
    <location>
        <begin position="34"/>
        <end position="55"/>
    </location>
</feature>
<dbReference type="Gene3D" id="1.20.1250.20">
    <property type="entry name" value="MFS general substrate transporter like domains"/>
    <property type="match status" value="1"/>
</dbReference>
<dbReference type="SUPFAM" id="SSF103473">
    <property type="entry name" value="MFS general substrate transporter"/>
    <property type="match status" value="1"/>
</dbReference>
<evidence type="ECO:0000256" key="2">
    <source>
        <dbReference type="ARBA" id="ARBA00022448"/>
    </source>
</evidence>
<evidence type="ECO:0000256" key="7">
    <source>
        <dbReference type="SAM" id="Phobius"/>
    </source>
</evidence>
<evidence type="ECO:0000256" key="4">
    <source>
        <dbReference type="ARBA" id="ARBA00022989"/>
    </source>
</evidence>
<dbReference type="GO" id="GO:0016020">
    <property type="term" value="C:membrane"/>
    <property type="evidence" value="ECO:0007669"/>
    <property type="project" value="UniProtKB-SubCell"/>
</dbReference>
<protein>
    <submittedName>
        <fullName evidence="8">Uncharacterized protein</fullName>
    </submittedName>
</protein>
<name>A0A0M0JRT2_9EUKA</name>
<organism evidence="8 9">
    <name type="scientific">Chrysochromulina tobinii</name>
    <dbReference type="NCBI Taxonomy" id="1460289"/>
    <lineage>
        <taxon>Eukaryota</taxon>
        <taxon>Haptista</taxon>
        <taxon>Haptophyta</taxon>
        <taxon>Prymnesiophyceae</taxon>
        <taxon>Prymnesiales</taxon>
        <taxon>Chrysochromulinaceae</taxon>
        <taxon>Chrysochromulina</taxon>
    </lineage>
</organism>
<keyword evidence="4 7" id="KW-1133">Transmembrane helix</keyword>
<gene>
    <name evidence="8" type="ORF">Ctob_006853</name>
</gene>
<evidence type="ECO:0000313" key="9">
    <source>
        <dbReference type="Proteomes" id="UP000037460"/>
    </source>
</evidence>
<feature type="transmembrane region" description="Helical" evidence="7">
    <location>
        <begin position="106"/>
        <end position="125"/>
    </location>
</feature>
<dbReference type="OrthoDB" id="10587930at2759"/>
<comment type="subcellular location">
    <subcellularLocation>
        <location evidence="1">Membrane</location>
        <topology evidence="1">Multi-pass membrane protein</topology>
    </subcellularLocation>
</comment>
<keyword evidence="2" id="KW-0813">Transport</keyword>
<dbReference type="GO" id="GO:0022857">
    <property type="term" value="F:transmembrane transporter activity"/>
    <property type="evidence" value="ECO:0007669"/>
    <property type="project" value="TreeGrafter"/>
</dbReference>
<evidence type="ECO:0000256" key="3">
    <source>
        <dbReference type="ARBA" id="ARBA00022692"/>
    </source>
</evidence>
<feature type="transmembrane region" description="Helical" evidence="7">
    <location>
        <begin position="287"/>
        <end position="307"/>
    </location>
</feature>
<sequence length="331" mass="35011">MALGNVNSPRRRAPKSGGNGAAGNAAHEVKTLPLTASVGFGLASIALSGTIVGTLDPTLQWRLSAAPFRFQPDGVSLFFFYSSVVYVLTATPIGRLVDSAKPSSRLYKFITATGFFVLFLSFFLLGPFRPSAFYSFRHSKGVDDLFEDKLNNLPCTAIAVGIKGIGSALSNVAIYPDLVLNLPDNPVLQATVTAWWNAAYAIGWAAGPILGGGLYDVFASNELCLGKFALPPYCPPASLDGTTLTATIPIFRSSYEARVLARTAAPAANQTSDCSCDWQPSNGFDGFASATAAVALIYTLALMLAVACNLRNPEPKDDNDLQTVAPLRAVE</sequence>
<accession>A0A0M0JRT2</accession>
<dbReference type="PANTHER" id="PTHR23506">
    <property type="entry name" value="GH10249P"/>
    <property type="match status" value="1"/>
</dbReference>
<evidence type="ECO:0000256" key="6">
    <source>
        <dbReference type="SAM" id="MobiDB-lite"/>
    </source>
</evidence>
<dbReference type="EMBL" id="JWZX01002480">
    <property type="protein sequence ID" value="KOO28987.1"/>
    <property type="molecule type" value="Genomic_DNA"/>
</dbReference>
<reference evidence="9" key="1">
    <citation type="journal article" date="2015" name="PLoS Genet.">
        <title>Genome Sequence and Transcriptome Analyses of Chrysochromulina tobin: Metabolic Tools for Enhanced Algal Fitness in the Prominent Order Prymnesiales (Haptophyceae).</title>
        <authorList>
            <person name="Hovde B.T."/>
            <person name="Deodato C.R."/>
            <person name="Hunsperger H.M."/>
            <person name="Ryken S.A."/>
            <person name="Yost W."/>
            <person name="Jha R.K."/>
            <person name="Patterson J."/>
            <person name="Monnat R.J. Jr."/>
            <person name="Barlow S.B."/>
            <person name="Starkenburg S.R."/>
            <person name="Cattolico R.A."/>
        </authorList>
    </citation>
    <scope>NUCLEOTIDE SEQUENCE</scope>
    <source>
        <strain evidence="9">CCMP291</strain>
    </source>
</reference>
<keyword evidence="5 7" id="KW-0472">Membrane</keyword>
<dbReference type="PANTHER" id="PTHR23506:SF26">
    <property type="entry name" value="MFS-TYPE TRANSPORTER SLC18B1"/>
    <property type="match status" value="1"/>
</dbReference>
<keyword evidence="3 7" id="KW-0812">Transmembrane</keyword>
<feature type="transmembrane region" description="Helical" evidence="7">
    <location>
        <begin position="75"/>
        <end position="94"/>
    </location>
</feature>
<evidence type="ECO:0000313" key="8">
    <source>
        <dbReference type="EMBL" id="KOO28987.1"/>
    </source>
</evidence>
<dbReference type="Proteomes" id="UP000037460">
    <property type="component" value="Unassembled WGS sequence"/>
</dbReference>
<dbReference type="InterPro" id="IPR050930">
    <property type="entry name" value="MFS_Vesicular_Transporter"/>
</dbReference>
<proteinExistence type="predicted"/>
<comment type="caution">
    <text evidence="8">The sequence shown here is derived from an EMBL/GenBank/DDBJ whole genome shotgun (WGS) entry which is preliminary data.</text>
</comment>
<evidence type="ECO:0000256" key="5">
    <source>
        <dbReference type="ARBA" id="ARBA00023136"/>
    </source>
</evidence>
<dbReference type="AlphaFoldDB" id="A0A0M0JRT2"/>
<evidence type="ECO:0000256" key="1">
    <source>
        <dbReference type="ARBA" id="ARBA00004141"/>
    </source>
</evidence>
<dbReference type="InterPro" id="IPR036259">
    <property type="entry name" value="MFS_trans_sf"/>
</dbReference>
<feature type="region of interest" description="Disordered" evidence="6">
    <location>
        <begin position="1"/>
        <end position="24"/>
    </location>
</feature>
<keyword evidence="9" id="KW-1185">Reference proteome</keyword>